<comment type="caution">
    <text evidence="3">The sequence shown here is derived from an EMBL/GenBank/DDBJ whole genome shotgun (WGS) entry which is preliminary data.</text>
</comment>
<keyword evidence="4" id="KW-1185">Reference proteome</keyword>
<proteinExistence type="predicted"/>
<evidence type="ECO:0000313" key="4">
    <source>
        <dbReference type="Proteomes" id="UP001334248"/>
    </source>
</evidence>
<dbReference type="RefSeq" id="XP_064725612.1">
    <property type="nucleotide sequence ID" value="XM_064878533.1"/>
</dbReference>
<feature type="region of interest" description="Disordered" evidence="1">
    <location>
        <begin position="339"/>
        <end position="364"/>
    </location>
</feature>
<accession>A0ABR0RB88</accession>
<dbReference type="Gene3D" id="3.40.220.10">
    <property type="entry name" value="Leucine Aminopeptidase, subunit E, domain 1"/>
    <property type="match status" value="1"/>
</dbReference>
<feature type="compositionally biased region" description="Basic and acidic residues" evidence="1">
    <location>
        <begin position="63"/>
        <end position="77"/>
    </location>
</feature>
<dbReference type="EMBL" id="JAVHJV010000016">
    <property type="protein sequence ID" value="KAK5937522.1"/>
    <property type="molecule type" value="Genomic_DNA"/>
</dbReference>
<feature type="region of interest" description="Disordered" evidence="1">
    <location>
        <begin position="1"/>
        <end position="29"/>
    </location>
</feature>
<sequence>MGRTVPSIGAPPPSQRKDARAKRAKQTVNKDIPALLQAYSRARRGIEASELIVDPPAAEFESEDKTSKGRGVNSKDVKQSIETAANHPAKASMDGSASSSIPFEIHFRVADTLDAATDLHRSSQSRSPKSSRIAVLNMASPLRPGGGFLNGATSQEESLCMRTTLYPSLKEEFYRLPEVGAIYTPDVLVFRSHDAEATDLPKNERFFVDVITAAMHRMPDVEEDEEGEKAYADDKDRDAAEQKMRAVMRIAKSKGVKKLVLGAWGCGAYRNPVSEIAAAWKRVLLSGGHASPRTNRKQNSSSAERWSGMRVVFAIKERKIAESFAASFGVELNEGSDSLGQRDIAKDDDDDDGGNEADDDELQAKIDELESQIATTRSDVLKDRLRSVLDKLKTSG</sequence>
<evidence type="ECO:0000313" key="3">
    <source>
        <dbReference type="EMBL" id="KAK5937522.1"/>
    </source>
</evidence>
<evidence type="ECO:0000259" key="2">
    <source>
        <dbReference type="Pfam" id="PF10021"/>
    </source>
</evidence>
<dbReference type="GeneID" id="90003591"/>
<organism evidence="3 4">
    <name type="scientific">Knufia obscura</name>
    <dbReference type="NCBI Taxonomy" id="1635080"/>
    <lineage>
        <taxon>Eukaryota</taxon>
        <taxon>Fungi</taxon>
        <taxon>Dikarya</taxon>
        <taxon>Ascomycota</taxon>
        <taxon>Pezizomycotina</taxon>
        <taxon>Eurotiomycetes</taxon>
        <taxon>Chaetothyriomycetidae</taxon>
        <taxon>Chaetothyriales</taxon>
        <taxon>Trichomeriaceae</taxon>
        <taxon>Knufia</taxon>
    </lineage>
</organism>
<dbReference type="InterPro" id="IPR019261">
    <property type="entry name" value="PARG_cat_microbial"/>
</dbReference>
<reference evidence="3 4" key="1">
    <citation type="journal article" date="2023" name="Res Sq">
        <title>Genomic and morphological characterization of Knufia obscura isolated from the Mars 2020 spacecraft assembly facility.</title>
        <authorList>
            <person name="Chander A.M."/>
            <person name="Teixeira M.M."/>
            <person name="Singh N.K."/>
            <person name="Williams M.P."/>
            <person name="Parker C.W."/>
            <person name="Leo P."/>
            <person name="Stajich J.E."/>
            <person name="Torok T."/>
            <person name="Tighe S."/>
            <person name="Mason C.E."/>
            <person name="Venkateswaran K."/>
        </authorList>
    </citation>
    <scope>NUCLEOTIDE SEQUENCE [LARGE SCALE GENOMIC DNA]</scope>
    <source>
        <strain evidence="3 4">CCFEE 5817</strain>
    </source>
</reference>
<dbReference type="Pfam" id="PF10021">
    <property type="entry name" value="PARG_cat_microb"/>
    <property type="match status" value="1"/>
</dbReference>
<feature type="region of interest" description="Disordered" evidence="1">
    <location>
        <begin position="50"/>
        <end position="77"/>
    </location>
</feature>
<gene>
    <name evidence="3" type="ORF">PMZ80_010142</name>
</gene>
<feature type="compositionally biased region" description="Acidic residues" evidence="1">
    <location>
        <begin position="346"/>
        <end position="361"/>
    </location>
</feature>
<dbReference type="SUPFAM" id="SSF52949">
    <property type="entry name" value="Macro domain-like"/>
    <property type="match status" value="1"/>
</dbReference>
<name>A0ABR0RB88_9EURO</name>
<dbReference type="InterPro" id="IPR012664">
    <property type="entry name" value="CHP02452"/>
</dbReference>
<dbReference type="PANTHER" id="PTHR35596">
    <property type="entry name" value="DUF2263 DOMAIN-CONTAINING PROTEIN"/>
    <property type="match status" value="1"/>
</dbReference>
<dbReference type="InterPro" id="IPR043472">
    <property type="entry name" value="Macro_dom-like"/>
</dbReference>
<dbReference type="Proteomes" id="UP001334248">
    <property type="component" value="Unassembled WGS sequence"/>
</dbReference>
<evidence type="ECO:0000256" key="1">
    <source>
        <dbReference type="SAM" id="MobiDB-lite"/>
    </source>
</evidence>
<dbReference type="NCBIfam" id="TIGR02452">
    <property type="entry name" value="TIGR02452 family protein"/>
    <property type="match status" value="1"/>
</dbReference>
<dbReference type="PANTHER" id="PTHR35596:SF1">
    <property type="entry name" value="MICROBIAL-TYPE PARG CATALYTIC DOMAIN-CONTAINING PROTEIN"/>
    <property type="match status" value="1"/>
</dbReference>
<protein>
    <recommendedName>
        <fullName evidence="2">Microbial-type PARG catalytic domain-containing protein</fullName>
    </recommendedName>
</protein>
<feature type="domain" description="Microbial-type PARG catalytic" evidence="2">
    <location>
        <begin position="77"/>
        <end position="191"/>
    </location>
</feature>